<gene>
    <name evidence="2" type="ORF">KI688_003235</name>
</gene>
<feature type="region of interest" description="Disordered" evidence="1">
    <location>
        <begin position="418"/>
        <end position="444"/>
    </location>
</feature>
<reference evidence="2" key="1">
    <citation type="submission" date="2021-06" db="EMBL/GenBank/DDBJ databases">
        <title>Genome Sequence of Mortierella hyaline Strain SCG-10, a Cold-Adapted, Nitrate-Reducing Fungus Isolated from Soil in Minnesota, USA.</title>
        <authorList>
            <person name="Aldossari N."/>
        </authorList>
    </citation>
    <scope>NUCLEOTIDE SEQUENCE</scope>
    <source>
        <strain evidence="2">SCG-10</strain>
    </source>
</reference>
<sequence>MSPTTELASSNAKTTITTDNDGQQQHHADRSSPLTPHNSSQEDQPQVFDWSDIDYSDRPLVQSILSKIEQLDDAERMQRQIIVLISDKLSPMLKYHAELISEILRVLPGVENAPAQAHDDNCGEHNSEGDDCSSSSTGEIKSNLDNDDARGHGARVLSVVLSPKSDSNNIEMLAEPFHLDLFDRMNLAEIQVAASPASIRSRLVLDDSWACLSNRVREPRGTDAVKVYYVQMLRNECCRMEDILAWVTDLAPDGTGPLELYVVMEQPEAELHGVAVKIPGKVVFIVSKDREVRPKSVALKTNVHWLDRMFMRAGYTEEWVRSSLIPLYIQLPREDADVNLEGQRPESRYRGTTIHLTGKRPEEALVRVKVRQGCGGDFLEESVLMELERTKLFEMQAIRKPSFLERLEVLSLSDSGQDGLGGGVAGSGGDGHPGDDEEESNPFM</sequence>
<dbReference type="AlphaFoldDB" id="A0A9P7XN24"/>
<feature type="compositionally biased region" description="Polar residues" evidence="1">
    <location>
        <begin position="32"/>
        <end position="44"/>
    </location>
</feature>
<protein>
    <submittedName>
        <fullName evidence="2">Uncharacterized protein</fullName>
    </submittedName>
</protein>
<name>A0A9P7XN24_9FUNG</name>
<feature type="compositionally biased region" description="Polar residues" evidence="1">
    <location>
        <begin position="1"/>
        <end position="23"/>
    </location>
</feature>
<dbReference type="OrthoDB" id="2400280at2759"/>
<accession>A0A9P7XN24</accession>
<comment type="caution">
    <text evidence="2">The sequence shown here is derived from an EMBL/GenBank/DDBJ whole genome shotgun (WGS) entry which is preliminary data.</text>
</comment>
<feature type="region of interest" description="Disordered" evidence="1">
    <location>
        <begin position="1"/>
        <end position="45"/>
    </location>
</feature>
<keyword evidence="3" id="KW-1185">Reference proteome</keyword>
<evidence type="ECO:0000313" key="2">
    <source>
        <dbReference type="EMBL" id="KAG9064056.1"/>
    </source>
</evidence>
<feature type="compositionally biased region" description="Basic and acidic residues" evidence="1">
    <location>
        <begin position="117"/>
        <end position="128"/>
    </location>
</feature>
<proteinExistence type="predicted"/>
<feature type="compositionally biased region" description="Acidic residues" evidence="1">
    <location>
        <begin position="435"/>
        <end position="444"/>
    </location>
</feature>
<feature type="compositionally biased region" description="Gly residues" evidence="1">
    <location>
        <begin position="418"/>
        <end position="431"/>
    </location>
</feature>
<organism evidence="2 3">
    <name type="scientific">Linnemannia hyalina</name>
    <dbReference type="NCBI Taxonomy" id="64524"/>
    <lineage>
        <taxon>Eukaryota</taxon>
        <taxon>Fungi</taxon>
        <taxon>Fungi incertae sedis</taxon>
        <taxon>Mucoromycota</taxon>
        <taxon>Mortierellomycotina</taxon>
        <taxon>Mortierellomycetes</taxon>
        <taxon>Mortierellales</taxon>
        <taxon>Mortierellaceae</taxon>
        <taxon>Linnemannia</taxon>
    </lineage>
</organism>
<dbReference type="Proteomes" id="UP000707451">
    <property type="component" value="Unassembled WGS sequence"/>
</dbReference>
<evidence type="ECO:0000256" key="1">
    <source>
        <dbReference type="SAM" id="MobiDB-lite"/>
    </source>
</evidence>
<dbReference type="EMBL" id="JAHRHY010000014">
    <property type="protein sequence ID" value="KAG9064056.1"/>
    <property type="molecule type" value="Genomic_DNA"/>
</dbReference>
<evidence type="ECO:0000313" key="3">
    <source>
        <dbReference type="Proteomes" id="UP000707451"/>
    </source>
</evidence>
<feature type="region of interest" description="Disordered" evidence="1">
    <location>
        <begin position="115"/>
        <end position="149"/>
    </location>
</feature>